<evidence type="ECO:0000313" key="6">
    <source>
        <dbReference type="RefSeq" id="XP_013415651.1"/>
    </source>
</evidence>
<protein>
    <recommendedName>
        <fullName evidence="4">Late endosomal/lysosomal adaptor and MAPK and MTOR activator 4</fullName>
    </recommendedName>
</protein>
<proteinExistence type="inferred from homology"/>
<organism evidence="5 7">
    <name type="scientific">Lingula anatina</name>
    <name type="common">Brachiopod</name>
    <name type="synonym">Lingula unguis</name>
    <dbReference type="NCBI Taxonomy" id="7574"/>
    <lineage>
        <taxon>Eukaryota</taxon>
        <taxon>Metazoa</taxon>
        <taxon>Spiralia</taxon>
        <taxon>Lophotrochozoa</taxon>
        <taxon>Brachiopoda</taxon>
        <taxon>Linguliformea</taxon>
        <taxon>Lingulata</taxon>
        <taxon>Lingulida</taxon>
        <taxon>Linguloidea</taxon>
        <taxon>Lingulidae</taxon>
        <taxon>Lingula</taxon>
    </lineage>
</organism>
<gene>
    <name evidence="6 7" type="primary">LOC106177429</name>
</gene>
<dbReference type="GO" id="GO:0005085">
    <property type="term" value="F:guanyl-nucleotide exchange factor activity"/>
    <property type="evidence" value="ECO:0007669"/>
    <property type="project" value="TreeGrafter"/>
</dbReference>
<sequence length="95" mass="10865">MQNLERIPDSLGYLVISEDKAVVSSGGELENDEKTAALVYNLVQKAYRIPVMGDKRDGFKKLTINWDSFFYAITVSNNRIYVCKRQYNPQEPMVA</sequence>
<dbReference type="AlphaFoldDB" id="A0A1S3JZY1"/>
<evidence type="ECO:0000256" key="4">
    <source>
        <dbReference type="ARBA" id="ARBA00032690"/>
    </source>
</evidence>
<comment type="subcellular location">
    <subcellularLocation>
        <location evidence="1">Lysosome</location>
    </subcellularLocation>
</comment>
<accession>A0A1S3JZY1</accession>
<dbReference type="KEGG" id="lak:106177429"/>
<dbReference type="Proteomes" id="UP000085678">
    <property type="component" value="Unplaced"/>
</dbReference>
<name>A0A1S3JZY1_LINAN</name>
<dbReference type="InterPro" id="IPR034601">
    <property type="entry name" value="LAMTOR4"/>
</dbReference>
<dbReference type="OrthoDB" id="275011at2759"/>
<dbReference type="PANTHER" id="PTHR33967:SF1">
    <property type="entry name" value="RAGULATOR COMPLEX PROTEIN LAMTOR4"/>
    <property type="match status" value="1"/>
</dbReference>
<dbReference type="RefSeq" id="XP_013415651.1">
    <property type="nucleotide sequence ID" value="XM_013560197.1"/>
</dbReference>
<keyword evidence="3" id="KW-0458">Lysosome</keyword>
<dbReference type="SUPFAM" id="SSF103196">
    <property type="entry name" value="Roadblock/LC7 domain"/>
    <property type="match status" value="1"/>
</dbReference>
<evidence type="ECO:0000256" key="3">
    <source>
        <dbReference type="ARBA" id="ARBA00023228"/>
    </source>
</evidence>
<dbReference type="GO" id="GO:0032008">
    <property type="term" value="P:positive regulation of TOR signaling"/>
    <property type="evidence" value="ECO:0007669"/>
    <property type="project" value="InterPro"/>
</dbReference>
<comment type="similarity">
    <text evidence="2">Belongs to the LAMTOR4 family.</text>
</comment>
<dbReference type="GO" id="GO:0071230">
    <property type="term" value="P:cellular response to amino acid stimulus"/>
    <property type="evidence" value="ECO:0007669"/>
    <property type="project" value="InterPro"/>
</dbReference>
<reference evidence="6 7" key="1">
    <citation type="submission" date="2025-04" db="UniProtKB">
        <authorList>
            <consortium name="RefSeq"/>
        </authorList>
    </citation>
    <scope>IDENTIFICATION</scope>
    <source>
        <tissue evidence="6 7">Gonads</tissue>
    </source>
</reference>
<evidence type="ECO:0000313" key="7">
    <source>
        <dbReference type="RefSeq" id="XP_013415659.1"/>
    </source>
</evidence>
<dbReference type="GO" id="GO:0071986">
    <property type="term" value="C:Ragulator complex"/>
    <property type="evidence" value="ECO:0007669"/>
    <property type="project" value="InterPro"/>
</dbReference>
<dbReference type="GO" id="GO:0005764">
    <property type="term" value="C:lysosome"/>
    <property type="evidence" value="ECO:0007669"/>
    <property type="project" value="UniProtKB-SubCell"/>
</dbReference>
<dbReference type="STRING" id="7574.A0A1S3JZY1"/>
<keyword evidence="5" id="KW-1185">Reference proteome</keyword>
<dbReference type="PANTHER" id="PTHR33967">
    <property type="entry name" value="RAGULATOR COMPLEX PROTEIN LAMTOR4"/>
    <property type="match status" value="1"/>
</dbReference>
<dbReference type="GeneID" id="106177429"/>
<evidence type="ECO:0000256" key="1">
    <source>
        <dbReference type="ARBA" id="ARBA00004371"/>
    </source>
</evidence>
<evidence type="ECO:0000313" key="5">
    <source>
        <dbReference type="Proteomes" id="UP000085678"/>
    </source>
</evidence>
<dbReference type="RefSeq" id="XP_013415659.1">
    <property type="nucleotide sequence ID" value="XM_013560205.1"/>
</dbReference>
<evidence type="ECO:0000256" key="2">
    <source>
        <dbReference type="ARBA" id="ARBA00010627"/>
    </source>
</evidence>